<sequence length="188" mass="20571">MNTQKESKIAFEGEVKESIADRLRALIGTRTVRAAARDWGLSFSTLNNYLTRGTEPSLNVAIKISNVEHVSVEWIATGENSSSTHTERNTKSVDDNSLRNAWISAFEFMSKSESEALLRLMLKEGASGILKLGSNNQQLNESLLALSPELKQRALELINAHEEAKKGASDGGELTAGNRPMIKEQKAG</sequence>
<evidence type="ECO:0000256" key="1">
    <source>
        <dbReference type="SAM" id="MobiDB-lite"/>
    </source>
</evidence>
<evidence type="ECO:0000313" key="3">
    <source>
        <dbReference type="EMBL" id="OON39448.1"/>
    </source>
</evidence>
<organism evidence="3 4">
    <name type="scientific">Izhakiella australiensis</name>
    <dbReference type="NCBI Taxonomy" id="1926881"/>
    <lineage>
        <taxon>Bacteria</taxon>
        <taxon>Pseudomonadati</taxon>
        <taxon>Pseudomonadota</taxon>
        <taxon>Gammaproteobacteria</taxon>
        <taxon>Enterobacterales</taxon>
        <taxon>Erwiniaceae</taxon>
        <taxon>Izhakiella</taxon>
    </lineage>
</organism>
<name>A0A1S8YKM6_9GAMM</name>
<dbReference type="CDD" id="cd00093">
    <property type="entry name" value="HTH_XRE"/>
    <property type="match status" value="1"/>
</dbReference>
<dbReference type="AlphaFoldDB" id="A0A1S8YKM6"/>
<keyword evidence="4" id="KW-1185">Reference proteome</keyword>
<proteinExistence type="predicted"/>
<dbReference type="EMBL" id="MRUL01000009">
    <property type="protein sequence ID" value="OON39448.1"/>
    <property type="molecule type" value="Genomic_DNA"/>
</dbReference>
<dbReference type="RefSeq" id="WP_241825917.1">
    <property type="nucleotide sequence ID" value="NZ_MRUL01000009.1"/>
</dbReference>
<dbReference type="PROSITE" id="PS50943">
    <property type="entry name" value="HTH_CROC1"/>
    <property type="match status" value="1"/>
</dbReference>
<gene>
    <name evidence="3" type="ORF">BTJ39_14320</name>
</gene>
<accession>A0A1S8YKM6</accession>
<evidence type="ECO:0000313" key="4">
    <source>
        <dbReference type="Proteomes" id="UP000190667"/>
    </source>
</evidence>
<dbReference type="InterPro" id="IPR010982">
    <property type="entry name" value="Lambda_DNA-bd_dom_sf"/>
</dbReference>
<dbReference type="Proteomes" id="UP000190667">
    <property type="component" value="Unassembled WGS sequence"/>
</dbReference>
<feature type="domain" description="HTH cro/C1-type" evidence="2">
    <location>
        <begin position="40"/>
        <end position="75"/>
    </location>
</feature>
<comment type="caution">
    <text evidence="3">The sequence shown here is derived from an EMBL/GenBank/DDBJ whole genome shotgun (WGS) entry which is preliminary data.</text>
</comment>
<dbReference type="Gene3D" id="1.10.260.40">
    <property type="entry name" value="lambda repressor-like DNA-binding domains"/>
    <property type="match status" value="1"/>
</dbReference>
<dbReference type="STRING" id="1926881.BTJ39_14320"/>
<dbReference type="GO" id="GO:0003677">
    <property type="term" value="F:DNA binding"/>
    <property type="evidence" value="ECO:0007669"/>
    <property type="project" value="InterPro"/>
</dbReference>
<dbReference type="SUPFAM" id="SSF47413">
    <property type="entry name" value="lambda repressor-like DNA-binding domains"/>
    <property type="match status" value="1"/>
</dbReference>
<evidence type="ECO:0000259" key="2">
    <source>
        <dbReference type="PROSITE" id="PS50943"/>
    </source>
</evidence>
<feature type="region of interest" description="Disordered" evidence="1">
    <location>
        <begin position="162"/>
        <end position="188"/>
    </location>
</feature>
<dbReference type="InterPro" id="IPR001387">
    <property type="entry name" value="Cro/C1-type_HTH"/>
</dbReference>
<reference evidence="3 4" key="1">
    <citation type="submission" date="2016-12" db="EMBL/GenBank/DDBJ databases">
        <title>Izhakiella australiana sp. nov. of genus Izhakiella isolated from Australian desert.</title>
        <authorList>
            <person name="Ji M."/>
        </authorList>
    </citation>
    <scope>NUCLEOTIDE SEQUENCE [LARGE SCALE GENOMIC DNA]</scope>
    <source>
        <strain evidence="3 4">D4N98</strain>
    </source>
</reference>
<protein>
    <recommendedName>
        <fullName evidence="2">HTH cro/C1-type domain-containing protein</fullName>
    </recommendedName>
</protein>